<name>A0A6J4J0I2_9PSEU</name>
<reference evidence="2" key="1">
    <citation type="submission" date="2020-02" db="EMBL/GenBank/DDBJ databases">
        <authorList>
            <person name="Meier V. D."/>
        </authorList>
    </citation>
    <scope>NUCLEOTIDE SEQUENCE</scope>
    <source>
        <strain evidence="2">AVDCRST_MAG54</strain>
    </source>
</reference>
<dbReference type="EMBL" id="CADCTH010000341">
    <property type="protein sequence ID" value="CAA9265011.1"/>
    <property type="molecule type" value="Genomic_DNA"/>
</dbReference>
<feature type="non-terminal residue" evidence="2">
    <location>
        <position position="169"/>
    </location>
</feature>
<organism evidence="2">
    <name type="scientific">uncultured Actinomycetospora sp</name>
    <dbReference type="NCBI Taxonomy" id="1135996"/>
    <lineage>
        <taxon>Bacteria</taxon>
        <taxon>Bacillati</taxon>
        <taxon>Actinomycetota</taxon>
        <taxon>Actinomycetes</taxon>
        <taxon>Pseudonocardiales</taxon>
        <taxon>Pseudonocardiaceae</taxon>
        <taxon>Actinomycetospora</taxon>
        <taxon>environmental samples</taxon>
    </lineage>
</organism>
<feature type="non-terminal residue" evidence="2">
    <location>
        <position position="1"/>
    </location>
</feature>
<dbReference type="AlphaFoldDB" id="A0A6J4J0I2"/>
<feature type="region of interest" description="Disordered" evidence="1">
    <location>
        <begin position="62"/>
        <end position="169"/>
    </location>
</feature>
<feature type="compositionally biased region" description="Low complexity" evidence="1">
    <location>
        <begin position="133"/>
        <end position="160"/>
    </location>
</feature>
<accession>A0A6J4J0I2</accession>
<evidence type="ECO:0000313" key="2">
    <source>
        <dbReference type="EMBL" id="CAA9265011.1"/>
    </source>
</evidence>
<evidence type="ECO:0000256" key="1">
    <source>
        <dbReference type="SAM" id="MobiDB-lite"/>
    </source>
</evidence>
<proteinExistence type="predicted"/>
<gene>
    <name evidence="2" type="ORF">AVDCRST_MAG54-2668</name>
</gene>
<protein>
    <submittedName>
        <fullName evidence="2">Integral membrane protein</fullName>
    </submittedName>
</protein>
<sequence length="169" mass="18078">AVVPEGAQAVRRLQRACAAHRVLDVHAVQHLGVDRAGPGRRPDRDGVDRQHRVELRLLARPARWSLRPRGAHPDAGRDRAPPPRPGQVRLVHPARPHPDRRRDHRPGVHVPRGHAWCEPLRPGPQAGRHGRRLPPGWLPAAAGLPPAAGLPAGPAAAGLPGPAPDAPGL</sequence>
<feature type="compositionally biased region" description="Basic and acidic residues" evidence="1">
    <location>
        <begin position="71"/>
        <end position="81"/>
    </location>
</feature>